<proteinExistence type="predicted"/>
<evidence type="ECO:0000313" key="3">
    <source>
        <dbReference type="Proteomes" id="UP001597353"/>
    </source>
</evidence>
<dbReference type="RefSeq" id="WP_390262764.1">
    <property type="nucleotide sequence ID" value="NZ_JBHUGH010000010.1"/>
</dbReference>
<dbReference type="SUPFAM" id="SSF141868">
    <property type="entry name" value="EAL domain-like"/>
    <property type="match status" value="1"/>
</dbReference>
<keyword evidence="3" id="KW-1185">Reference proteome</keyword>
<dbReference type="Proteomes" id="UP001597353">
    <property type="component" value="Unassembled WGS sequence"/>
</dbReference>
<name>A0ABW4S6M1_9RHOB</name>
<feature type="domain" description="EAL" evidence="1">
    <location>
        <begin position="74"/>
        <end position="329"/>
    </location>
</feature>
<reference evidence="3" key="1">
    <citation type="journal article" date="2019" name="Int. J. Syst. Evol. Microbiol.">
        <title>The Global Catalogue of Microorganisms (GCM) 10K type strain sequencing project: providing services to taxonomists for standard genome sequencing and annotation.</title>
        <authorList>
            <consortium name="The Broad Institute Genomics Platform"/>
            <consortium name="The Broad Institute Genome Sequencing Center for Infectious Disease"/>
            <person name="Wu L."/>
            <person name="Ma J."/>
        </authorList>
    </citation>
    <scope>NUCLEOTIDE SEQUENCE [LARGE SCALE GENOMIC DNA]</scope>
    <source>
        <strain evidence="3">CGMCC 4.7242</strain>
    </source>
</reference>
<dbReference type="InterPro" id="IPR050706">
    <property type="entry name" value="Cyclic-di-GMP_PDE-like"/>
</dbReference>
<dbReference type="EMBL" id="JBHUGH010000010">
    <property type="protein sequence ID" value="MFD1913229.1"/>
    <property type="molecule type" value="Genomic_DNA"/>
</dbReference>
<dbReference type="SMART" id="SM00052">
    <property type="entry name" value="EAL"/>
    <property type="match status" value="1"/>
</dbReference>
<evidence type="ECO:0000259" key="1">
    <source>
        <dbReference type="PROSITE" id="PS50883"/>
    </source>
</evidence>
<dbReference type="PROSITE" id="PS50883">
    <property type="entry name" value="EAL"/>
    <property type="match status" value="1"/>
</dbReference>
<dbReference type="InterPro" id="IPR001633">
    <property type="entry name" value="EAL_dom"/>
</dbReference>
<evidence type="ECO:0000313" key="2">
    <source>
        <dbReference type="EMBL" id="MFD1913229.1"/>
    </source>
</evidence>
<sequence>MVQMTRINWRAVAQSLLRPEMVALLPALTLGSYWLGGERLLLLLAVTLPALTATLASMERRWRNQPAPARATPPRPETELLRKAFERGEFRAFFQPQLSTDTGRISGMEVLARWQHPEQGLLAPAMFLPAIEAAGLSERLSEIMIAQGLSAIKGWDAMSLHVPTVAVNLSAADLRNPRLTARLQWELERFDLAPSRFTVEILETVAAALHEDAIEETVRSLSAIGCGIDLDDFGVRHGALDLLRRYPVRRIKIDRSFVTRLDQDRNQQRMLTAILCLADQLGLTTLAEGVETTGEHTMLAQLGCGHVQGYGIARPMGLSDATIWIEQHRAKLTQTPQIGRRAS</sequence>
<dbReference type="Pfam" id="PF00563">
    <property type="entry name" value="EAL"/>
    <property type="match status" value="1"/>
</dbReference>
<protein>
    <submittedName>
        <fullName evidence="2">EAL domain-containing protein</fullName>
    </submittedName>
</protein>
<comment type="caution">
    <text evidence="2">The sequence shown here is derived from an EMBL/GenBank/DDBJ whole genome shotgun (WGS) entry which is preliminary data.</text>
</comment>
<dbReference type="PANTHER" id="PTHR33121">
    <property type="entry name" value="CYCLIC DI-GMP PHOSPHODIESTERASE PDEF"/>
    <property type="match status" value="1"/>
</dbReference>
<gene>
    <name evidence="2" type="ORF">ACFSGJ_13510</name>
</gene>
<dbReference type="InterPro" id="IPR035919">
    <property type="entry name" value="EAL_sf"/>
</dbReference>
<dbReference type="PANTHER" id="PTHR33121:SF70">
    <property type="entry name" value="SIGNALING PROTEIN YKOW"/>
    <property type="match status" value="1"/>
</dbReference>
<dbReference type="Gene3D" id="3.20.20.450">
    <property type="entry name" value="EAL domain"/>
    <property type="match status" value="1"/>
</dbReference>
<organism evidence="2 3">
    <name type="scientific">Halodurantibacterium flavum</name>
    <dbReference type="NCBI Taxonomy" id="1382802"/>
    <lineage>
        <taxon>Bacteria</taxon>
        <taxon>Pseudomonadati</taxon>
        <taxon>Pseudomonadota</taxon>
        <taxon>Alphaproteobacteria</taxon>
        <taxon>Rhodobacterales</taxon>
        <taxon>Paracoccaceae</taxon>
        <taxon>Halodurantibacterium</taxon>
    </lineage>
</organism>
<dbReference type="CDD" id="cd01948">
    <property type="entry name" value="EAL"/>
    <property type="match status" value="1"/>
</dbReference>
<accession>A0ABW4S6M1</accession>